<dbReference type="Proteomes" id="UP000315700">
    <property type="component" value="Chromosome"/>
</dbReference>
<evidence type="ECO:0000256" key="2">
    <source>
        <dbReference type="ARBA" id="ARBA00022448"/>
    </source>
</evidence>
<dbReference type="OrthoDB" id="282899at2"/>
<keyword evidence="6" id="KW-0811">Translocation</keyword>
<keyword evidence="5 8" id="KW-1133">Transmembrane helix</keyword>
<reference evidence="9 10" key="1">
    <citation type="submission" date="2019-02" db="EMBL/GenBank/DDBJ databases">
        <title>Deep-cultivation of Planctomycetes and their phenomic and genomic characterization uncovers novel biology.</title>
        <authorList>
            <person name="Wiegand S."/>
            <person name="Jogler M."/>
            <person name="Boedeker C."/>
            <person name="Pinto D."/>
            <person name="Vollmers J."/>
            <person name="Rivas-Marin E."/>
            <person name="Kohn T."/>
            <person name="Peeters S.H."/>
            <person name="Heuer A."/>
            <person name="Rast P."/>
            <person name="Oberbeckmann S."/>
            <person name="Bunk B."/>
            <person name="Jeske O."/>
            <person name="Meyerdierks A."/>
            <person name="Storesund J.E."/>
            <person name="Kallscheuer N."/>
            <person name="Luecker S."/>
            <person name="Lage O.M."/>
            <person name="Pohl T."/>
            <person name="Merkel B.J."/>
            <person name="Hornburger P."/>
            <person name="Mueller R.-W."/>
            <person name="Bruemmer F."/>
            <person name="Labrenz M."/>
            <person name="Spormann A.M."/>
            <person name="Op den Camp H."/>
            <person name="Overmann J."/>
            <person name="Amann R."/>
            <person name="Jetten M.S.M."/>
            <person name="Mascher T."/>
            <person name="Medema M.H."/>
            <person name="Devos D.P."/>
            <person name="Kaster A.-K."/>
            <person name="Ovreas L."/>
            <person name="Rohde M."/>
            <person name="Galperin M.Y."/>
            <person name="Jogler C."/>
        </authorList>
    </citation>
    <scope>NUCLEOTIDE SEQUENCE [LARGE SCALE GENOMIC DNA]</scope>
    <source>
        <strain evidence="9 10">Pan44</strain>
    </source>
</reference>
<evidence type="ECO:0000256" key="5">
    <source>
        <dbReference type="ARBA" id="ARBA00022989"/>
    </source>
</evidence>
<dbReference type="InParanoid" id="A0A517SBD5"/>
<dbReference type="Pfam" id="PF02416">
    <property type="entry name" value="TatA_B_E"/>
    <property type="match status" value="1"/>
</dbReference>
<protein>
    <submittedName>
        <fullName evidence="9">Twin arginine translocase protein A</fullName>
    </submittedName>
</protein>
<dbReference type="PANTHER" id="PTHR42982">
    <property type="entry name" value="SEC-INDEPENDENT PROTEIN TRANSLOCASE PROTEIN TATA"/>
    <property type="match status" value="1"/>
</dbReference>
<dbReference type="RefSeq" id="WP_145028633.1">
    <property type="nucleotide sequence ID" value="NZ_CP036271.1"/>
</dbReference>
<organism evidence="9 10">
    <name type="scientific">Caulifigura coniformis</name>
    <dbReference type="NCBI Taxonomy" id="2527983"/>
    <lineage>
        <taxon>Bacteria</taxon>
        <taxon>Pseudomonadati</taxon>
        <taxon>Planctomycetota</taxon>
        <taxon>Planctomycetia</taxon>
        <taxon>Planctomycetales</taxon>
        <taxon>Planctomycetaceae</taxon>
        <taxon>Caulifigura</taxon>
    </lineage>
</organism>
<keyword evidence="10" id="KW-1185">Reference proteome</keyword>
<name>A0A517SBD5_9PLAN</name>
<keyword evidence="4" id="KW-0653">Protein transport</keyword>
<dbReference type="PANTHER" id="PTHR42982:SF1">
    <property type="entry name" value="SEC-INDEPENDENT PROTEIN TRANSLOCASE PROTEIN TATA"/>
    <property type="match status" value="1"/>
</dbReference>
<evidence type="ECO:0000256" key="6">
    <source>
        <dbReference type="ARBA" id="ARBA00023010"/>
    </source>
</evidence>
<dbReference type="GO" id="GO:0015031">
    <property type="term" value="P:protein transport"/>
    <property type="evidence" value="ECO:0007669"/>
    <property type="project" value="UniProtKB-KW"/>
</dbReference>
<evidence type="ECO:0000256" key="7">
    <source>
        <dbReference type="ARBA" id="ARBA00023136"/>
    </source>
</evidence>
<dbReference type="KEGG" id="ccos:Pan44_14450"/>
<comment type="subcellular location">
    <subcellularLocation>
        <location evidence="1">Membrane</location>
        <topology evidence="1">Single-pass membrane protein</topology>
    </subcellularLocation>
</comment>
<proteinExistence type="predicted"/>
<gene>
    <name evidence="9" type="ORF">Pan44_14450</name>
</gene>
<feature type="transmembrane region" description="Helical" evidence="8">
    <location>
        <begin position="12"/>
        <end position="33"/>
    </location>
</feature>
<evidence type="ECO:0000256" key="1">
    <source>
        <dbReference type="ARBA" id="ARBA00004167"/>
    </source>
</evidence>
<evidence type="ECO:0000313" key="10">
    <source>
        <dbReference type="Proteomes" id="UP000315700"/>
    </source>
</evidence>
<evidence type="ECO:0000313" key="9">
    <source>
        <dbReference type="EMBL" id="QDT53428.1"/>
    </source>
</evidence>
<dbReference type="Gene3D" id="1.20.5.3310">
    <property type="match status" value="1"/>
</dbReference>
<accession>A0A517SBD5</accession>
<keyword evidence="2" id="KW-0813">Transport</keyword>
<keyword evidence="7 8" id="KW-0472">Membrane</keyword>
<dbReference type="EMBL" id="CP036271">
    <property type="protein sequence ID" value="QDT53428.1"/>
    <property type="molecule type" value="Genomic_DNA"/>
</dbReference>
<sequence>MLPFVSFLDLPVLGLIGTPTQMIILMVVILLLFGSRLPGLMRSLGSSVTEFKKGIKNGDDENDGSPKT</sequence>
<dbReference type="GO" id="GO:0016020">
    <property type="term" value="C:membrane"/>
    <property type="evidence" value="ECO:0007669"/>
    <property type="project" value="UniProtKB-ARBA"/>
</dbReference>
<evidence type="ECO:0000256" key="8">
    <source>
        <dbReference type="SAM" id="Phobius"/>
    </source>
</evidence>
<evidence type="ECO:0000256" key="3">
    <source>
        <dbReference type="ARBA" id="ARBA00022692"/>
    </source>
</evidence>
<evidence type="ECO:0000256" key="4">
    <source>
        <dbReference type="ARBA" id="ARBA00022927"/>
    </source>
</evidence>
<keyword evidence="3 8" id="KW-0812">Transmembrane</keyword>
<dbReference type="InterPro" id="IPR003369">
    <property type="entry name" value="TatA/B/E"/>
</dbReference>
<dbReference type="AlphaFoldDB" id="A0A517SBD5"/>